<dbReference type="InterPro" id="IPR009057">
    <property type="entry name" value="Homeodomain-like_sf"/>
</dbReference>
<comment type="caution">
    <text evidence="2">The sequence shown here is derived from an EMBL/GenBank/DDBJ whole genome shotgun (WGS) entry which is preliminary data.</text>
</comment>
<dbReference type="Pfam" id="PF08765">
    <property type="entry name" value="Mor"/>
    <property type="match status" value="1"/>
</dbReference>
<proteinExistence type="predicted"/>
<accession>A0A495V720</accession>
<feature type="domain" description="Mor transcription activator" evidence="1">
    <location>
        <begin position="24"/>
        <end position="126"/>
    </location>
</feature>
<dbReference type="RefSeq" id="WP_120796938.1">
    <property type="nucleotide sequence ID" value="NZ_RBXL01000001.1"/>
</dbReference>
<organism evidence="2 3">
    <name type="scientific">Thiocapsa rosea</name>
    <dbReference type="NCBI Taxonomy" id="69360"/>
    <lineage>
        <taxon>Bacteria</taxon>
        <taxon>Pseudomonadati</taxon>
        <taxon>Pseudomonadota</taxon>
        <taxon>Gammaproteobacteria</taxon>
        <taxon>Chromatiales</taxon>
        <taxon>Chromatiaceae</taxon>
        <taxon>Thiocapsa</taxon>
    </lineage>
</organism>
<dbReference type="Proteomes" id="UP000274556">
    <property type="component" value="Unassembled WGS sequence"/>
</dbReference>
<keyword evidence="3" id="KW-1185">Reference proteome</keyword>
<gene>
    <name evidence="2" type="ORF">BDD21_1885</name>
</gene>
<evidence type="ECO:0000313" key="3">
    <source>
        <dbReference type="Proteomes" id="UP000274556"/>
    </source>
</evidence>
<evidence type="ECO:0000259" key="1">
    <source>
        <dbReference type="Pfam" id="PF08765"/>
    </source>
</evidence>
<dbReference type="InterPro" id="IPR014875">
    <property type="entry name" value="Mor_transcription_activator"/>
</dbReference>
<evidence type="ECO:0000313" key="2">
    <source>
        <dbReference type="EMBL" id="RKT44500.1"/>
    </source>
</evidence>
<sequence length="141" mass="15277">MTDPHARHAPTPAEYGAAMDEWGWPRQFHGLVGYLADELSRPPAACAPEAARSWACRLAARLACEYRGDHLYIPKGDALDRLIRDARVHADYQVAPSADTVKAIALREGLTPIHTYRIIAAQRKLARRGGPAVAGAGEANA</sequence>
<dbReference type="SUPFAM" id="SSF46689">
    <property type="entry name" value="Homeodomain-like"/>
    <property type="match status" value="1"/>
</dbReference>
<dbReference type="EMBL" id="RBXL01000001">
    <property type="protein sequence ID" value="RKT44500.1"/>
    <property type="molecule type" value="Genomic_DNA"/>
</dbReference>
<dbReference type="AlphaFoldDB" id="A0A495V720"/>
<protein>
    <submittedName>
        <fullName evidence="2">Mor family transcriptional regulator</fullName>
    </submittedName>
</protein>
<dbReference type="OrthoDB" id="6387485at2"/>
<reference evidence="2 3" key="1">
    <citation type="submission" date="2018-10" db="EMBL/GenBank/DDBJ databases">
        <title>Genomic Encyclopedia of Archaeal and Bacterial Type Strains, Phase II (KMG-II): from individual species to whole genera.</title>
        <authorList>
            <person name="Goeker M."/>
        </authorList>
    </citation>
    <scope>NUCLEOTIDE SEQUENCE [LARGE SCALE GENOMIC DNA]</scope>
    <source>
        <strain evidence="2 3">DSM 235</strain>
    </source>
</reference>
<name>A0A495V720_9GAMM</name>